<protein>
    <submittedName>
        <fullName evidence="6">Pyridoxine/pyridoxamine 5'-phosphate oxidase</fullName>
    </submittedName>
</protein>
<name>A0A1H7V381_9FLAO</name>
<keyword evidence="4" id="KW-0560">Oxidoreductase</keyword>
<keyword evidence="3" id="KW-0288">FMN</keyword>
<dbReference type="STRING" id="228957.SAMN04488008_10887"/>
<keyword evidence="7" id="KW-1185">Reference proteome</keyword>
<dbReference type="EMBL" id="FNZN01000008">
    <property type="protein sequence ID" value="SEM03590.1"/>
    <property type="molecule type" value="Genomic_DNA"/>
</dbReference>
<dbReference type="InterPro" id="IPR000659">
    <property type="entry name" value="Pyridox_Oxase"/>
</dbReference>
<dbReference type="AlphaFoldDB" id="A0A1H7V381"/>
<evidence type="ECO:0000256" key="4">
    <source>
        <dbReference type="ARBA" id="ARBA00023002"/>
    </source>
</evidence>
<dbReference type="SUPFAM" id="SSF50475">
    <property type="entry name" value="FMN-binding split barrel"/>
    <property type="match status" value="1"/>
</dbReference>
<evidence type="ECO:0000256" key="2">
    <source>
        <dbReference type="ARBA" id="ARBA00022630"/>
    </source>
</evidence>
<dbReference type="GO" id="GO:0010181">
    <property type="term" value="F:FMN binding"/>
    <property type="evidence" value="ECO:0007669"/>
    <property type="project" value="InterPro"/>
</dbReference>
<dbReference type="GO" id="GO:0008615">
    <property type="term" value="P:pyridoxine biosynthetic process"/>
    <property type="evidence" value="ECO:0007669"/>
    <property type="project" value="InterPro"/>
</dbReference>
<keyword evidence="2" id="KW-0285">Flavoprotein</keyword>
<evidence type="ECO:0000259" key="5">
    <source>
        <dbReference type="Pfam" id="PF12766"/>
    </source>
</evidence>
<reference evidence="7" key="1">
    <citation type="submission" date="2016-10" db="EMBL/GenBank/DDBJ databases">
        <authorList>
            <person name="Varghese N."/>
            <person name="Submissions S."/>
        </authorList>
    </citation>
    <scope>NUCLEOTIDE SEQUENCE [LARGE SCALE GENOMIC DNA]</scope>
    <source>
        <strain evidence="7">DSM 16471</strain>
    </source>
</reference>
<organism evidence="6 7">
    <name type="scientific">Maribacter orientalis</name>
    <dbReference type="NCBI Taxonomy" id="228957"/>
    <lineage>
        <taxon>Bacteria</taxon>
        <taxon>Pseudomonadati</taxon>
        <taxon>Bacteroidota</taxon>
        <taxon>Flavobacteriia</taxon>
        <taxon>Flavobacteriales</taxon>
        <taxon>Flavobacteriaceae</taxon>
        <taxon>Maribacter</taxon>
    </lineage>
</organism>
<accession>A0A1H7V381</accession>
<dbReference type="Gene3D" id="2.30.110.10">
    <property type="entry name" value="Electron Transport, Fmn-binding Protein, Chain A"/>
    <property type="match status" value="1"/>
</dbReference>
<dbReference type="Proteomes" id="UP000198990">
    <property type="component" value="Unassembled WGS sequence"/>
</dbReference>
<feature type="domain" description="Pyridoxamine 5'-phosphate oxidase Alr4036 family FMN-binding" evidence="5">
    <location>
        <begin position="12"/>
        <end position="96"/>
    </location>
</feature>
<evidence type="ECO:0000313" key="7">
    <source>
        <dbReference type="Proteomes" id="UP000198990"/>
    </source>
</evidence>
<dbReference type="GO" id="GO:0004733">
    <property type="term" value="F:pyridoxamine phosphate oxidase activity"/>
    <property type="evidence" value="ECO:0007669"/>
    <property type="project" value="InterPro"/>
</dbReference>
<dbReference type="PANTHER" id="PTHR10851:SF3">
    <property type="entry name" value="PYRIDOXINE_PYRIDOXAMINE 5'-PHOSPHATE OXIDASE 2"/>
    <property type="match status" value="1"/>
</dbReference>
<dbReference type="InterPro" id="IPR012349">
    <property type="entry name" value="Split_barrel_FMN-bd"/>
</dbReference>
<proteinExistence type="predicted"/>
<evidence type="ECO:0000313" key="6">
    <source>
        <dbReference type="EMBL" id="SEM03590.1"/>
    </source>
</evidence>
<dbReference type="Pfam" id="PF12766">
    <property type="entry name" value="Pyridox_oxase_2"/>
    <property type="match status" value="1"/>
</dbReference>
<dbReference type="RefSeq" id="WP_091626191.1">
    <property type="nucleotide sequence ID" value="NZ_FNZN01000008.1"/>
</dbReference>
<evidence type="ECO:0000256" key="1">
    <source>
        <dbReference type="ARBA" id="ARBA00001917"/>
    </source>
</evidence>
<comment type="cofactor">
    <cofactor evidence="1">
        <name>FMN</name>
        <dbReference type="ChEBI" id="CHEBI:58210"/>
    </cofactor>
</comment>
<dbReference type="InterPro" id="IPR024624">
    <property type="entry name" value="Pyridox_Oxase_Alr4036_FMN-bd"/>
</dbReference>
<dbReference type="PANTHER" id="PTHR10851">
    <property type="entry name" value="PYRIDOXINE-5-PHOSPHATE OXIDASE"/>
    <property type="match status" value="1"/>
</dbReference>
<dbReference type="OrthoDB" id="1493996at2"/>
<gene>
    <name evidence="6" type="ORF">SAMN04488008_10887</name>
</gene>
<sequence>MIDSFFEELNSEIKKGISERGHPFRFITMATVGNETIARLRTVVLREVSEDLLLTIYTDSRTQKIKHLAVNNEVSFLLYHPEKLLQLKVEGTAEIVTDTSRVSKTWKNIQPNSRKDYITHTSPGSSLKNPDHVEYVEDENYFTIIDIVPTTIEYLKLQRPNHIRAVFKKDDGDWNGKFLVP</sequence>
<evidence type="ECO:0000256" key="3">
    <source>
        <dbReference type="ARBA" id="ARBA00022643"/>
    </source>
</evidence>